<feature type="transmembrane region" description="Helical" evidence="6">
    <location>
        <begin position="49"/>
        <end position="69"/>
    </location>
</feature>
<dbReference type="PANTHER" id="PTHR43483">
    <property type="entry name" value="MEMBRANE TRANSPORTER PROTEIN HI_0806-RELATED"/>
    <property type="match status" value="1"/>
</dbReference>
<organism evidence="7 8">
    <name type="scientific">Shewanella mangrovi</name>
    <dbReference type="NCBI Taxonomy" id="1515746"/>
    <lineage>
        <taxon>Bacteria</taxon>
        <taxon>Pseudomonadati</taxon>
        <taxon>Pseudomonadota</taxon>
        <taxon>Gammaproteobacteria</taxon>
        <taxon>Alteromonadales</taxon>
        <taxon>Shewanellaceae</taxon>
        <taxon>Shewanella</taxon>
    </lineage>
</organism>
<name>A0A094JJW7_9GAMM</name>
<evidence type="ECO:0000256" key="6">
    <source>
        <dbReference type="RuleBase" id="RU363041"/>
    </source>
</evidence>
<accession>A0A094JJW7</accession>
<keyword evidence="3 6" id="KW-0812">Transmembrane</keyword>
<keyword evidence="8" id="KW-1185">Reference proteome</keyword>
<evidence type="ECO:0000256" key="4">
    <source>
        <dbReference type="ARBA" id="ARBA00022989"/>
    </source>
</evidence>
<feature type="transmembrane region" description="Helical" evidence="6">
    <location>
        <begin position="247"/>
        <end position="265"/>
    </location>
</feature>
<evidence type="ECO:0000256" key="1">
    <source>
        <dbReference type="ARBA" id="ARBA00004141"/>
    </source>
</evidence>
<evidence type="ECO:0000313" key="8">
    <source>
        <dbReference type="Proteomes" id="UP000029264"/>
    </source>
</evidence>
<dbReference type="Pfam" id="PF01925">
    <property type="entry name" value="TauE"/>
    <property type="match status" value="1"/>
</dbReference>
<reference evidence="7 8" key="1">
    <citation type="submission" date="2014-06" db="EMBL/GenBank/DDBJ databases">
        <title>Shewanella sp. YQH10.</title>
        <authorList>
            <person name="Liu Y."/>
            <person name="Zeng R."/>
        </authorList>
    </citation>
    <scope>NUCLEOTIDE SEQUENCE [LARGE SCALE GENOMIC DNA]</scope>
    <source>
        <strain evidence="7 8">YQH10</strain>
    </source>
</reference>
<dbReference type="EMBL" id="JPEO01000003">
    <property type="protein sequence ID" value="KFZ38329.1"/>
    <property type="molecule type" value="Genomic_DNA"/>
</dbReference>
<keyword evidence="6" id="KW-1003">Cell membrane</keyword>
<keyword evidence="5 6" id="KW-0472">Membrane</keyword>
<proteinExistence type="inferred from homology"/>
<feature type="transmembrane region" description="Helical" evidence="6">
    <location>
        <begin position="113"/>
        <end position="129"/>
    </location>
</feature>
<evidence type="ECO:0000313" key="7">
    <source>
        <dbReference type="EMBL" id="KFZ38329.1"/>
    </source>
</evidence>
<dbReference type="PANTHER" id="PTHR43483:SF3">
    <property type="entry name" value="MEMBRANE TRANSPORTER PROTEIN HI_0806-RELATED"/>
    <property type="match status" value="1"/>
</dbReference>
<dbReference type="InterPro" id="IPR002781">
    <property type="entry name" value="TM_pro_TauE-like"/>
</dbReference>
<dbReference type="Proteomes" id="UP000029264">
    <property type="component" value="Unassembled WGS sequence"/>
</dbReference>
<sequence>MELLLLFAVCAVLGSVVGFSAGLLGIGGGLIAVPALLYILPWANVPAESIPHVAIATSLSAIILTSFSSARAHHQRGNIDWSLFLPMLPGTAVGALCSGFIAELISGDDLKKGFAVFVILMSINMAYPVKPKAEGRKLPPFPVLFIASAVIAVLSALMGIGGGTLMVPFLCFCGLEMKKAVGFSSANGLIIALWGSLGYVIAGWDIQGMPSGSFGYIYLPALAGIVATSMLIAPLGAKAASTWPTAVLKKIFAALLLVVGLKLILS</sequence>
<dbReference type="RefSeq" id="WP_037441292.1">
    <property type="nucleotide sequence ID" value="NZ_JPEO01000003.1"/>
</dbReference>
<protein>
    <recommendedName>
        <fullName evidence="6">Probable membrane transporter protein</fullName>
    </recommendedName>
</protein>
<comment type="subcellular location">
    <subcellularLocation>
        <location evidence="6">Cell membrane</location>
        <topology evidence="6">Multi-pass membrane protein</topology>
    </subcellularLocation>
    <subcellularLocation>
        <location evidence="1">Membrane</location>
        <topology evidence="1">Multi-pass membrane protein</topology>
    </subcellularLocation>
</comment>
<dbReference type="AlphaFoldDB" id="A0A094JJW7"/>
<feature type="transmembrane region" description="Helical" evidence="6">
    <location>
        <begin position="214"/>
        <end position="235"/>
    </location>
</feature>
<feature type="transmembrane region" description="Helical" evidence="6">
    <location>
        <begin position="180"/>
        <end position="202"/>
    </location>
</feature>
<dbReference type="eggNOG" id="COG0730">
    <property type="taxonomic scope" value="Bacteria"/>
</dbReference>
<dbReference type="GO" id="GO:0005886">
    <property type="term" value="C:plasma membrane"/>
    <property type="evidence" value="ECO:0007669"/>
    <property type="project" value="UniProtKB-SubCell"/>
</dbReference>
<feature type="transmembrane region" description="Helical" evidence="6">
    <location>
        <begin position="81"/>
        <end position="101"/>
    </location>
</feature>
<evidence type="ECO:0000256" key="2">
    <source>
        <dbReference type="ARBA" id="ARBA00009142"/>
    </source>
</evidence>
<dbReference type="OrthoDB" id="457670at2"/>
<evidence type="ECO:0000256" key="5">
    <source>
        <dbReference type="ARBA" id="ARBA00023136"/>
    </source>
</evidence>
<feature type="transmembrane region" description="Helical" evidence="6">
    <location>
        <begin position="141"/>
        <end position="160"/>
    </location>
</feature>
<keyword evidence="4 6" id="KW-1133">Transmembrane helix</keyword>
<evidence type="ECO:0000256" key="3">
    <source>
        <dbReference type="ARBA" id="ARBA00022692"/>
    </source>
</evidence>
<comment type="caution">
    <text evidence="7">The sequence shown here is derived from an EMBL/GenBank/DDBJ whole genome shotgun (WGS) entry which is preliminary data.</text>
</comment>
<dbReference type="STRING" id="1515746.HR45_07535"/>
<gene>
    <name evidence="7" type="ORF">HR45_07535</name>
</gene>
<comment type="similarity">
    <text evidence="2 6">Belongs to the 4-toluene sulfonate uptake permease (TSUP) (TC 2.A.102) family.</text>
</comment>